<dbReference type="Gene3D" id="3.30.559.10">
    <property type="entry name" value="Chloramphenicol acetyltransferase-like domain"/>
    <property type="match status" value="2"/>
</dbReference>
<dbReference type="eggNOG" id="ENOG502SKT2">
    <property type="taxonomic scope" value="Eukaryota"/>
</dbReference>
<sequence>MDEALKDLPKAVYPLSPLDIIASHLYISNCFFFDNSTGEDGFKLEQRLHRGLYRALRQFPILAGELQLSGLNAMSIVVNPESPNVPGWETTTSDLPFGELKQRGFHYSHWPSDLKVDDPLLLSVGDKSPAKLIRVRLCRFANNGGIAILVRIAHAACDAKGAVAFINYWATCCRDLESPGNTSQPKPEAILSRDAMYRQLPAAVQHSPLPWMLYPLCLLLSLLLSILAFFLKKNLTFGDSVSHLFTINRNSMDAVRDKAKQSGNIISDNDLIVALFTMAYAQSTSARPGSAKVKAIVPCDFRHRLDIPDTYVGNCAVGLFVTVSTDKLFEPICDKSLITVALECRKAVDTADRNTIEQLIKRAMQSIRLLGNKARVLYSLMICQAFSNQSRLAFYSVNFGLGPPVLAVPVAYPRTLAVVVPSPPSSDDIYVWLSLQSEQMRLLMQNENLRSFVSIAY</sequence>
<protein>
    <submittedName>
        <fullName evidence="4">Transferase</fullName>
    </submittedName>
</protein>
<dbReference type="GO" id="GO:0016747">
    <property type="term" value="F:acyltransferase activity, transferring groups other than amino-acyl groups"/>
    <property type="evidence" value="ECO:0007669"/>
    <property type="project" value="UniProtKB-ARBA"/>
</dbReference>
<dbReference type="AlphaFoldDB" id="E4V6I5"/>
<dbReference type="HOGENOM" id="CLU_590646_0_0_1"/>
<dbReference type="OrthoDB" id="1862401at2759"/>
<organism evidence="5">
    <name type="scientific">Arthroderma gypseum (strain ATCC MYA-4604 / CBS 118893)</name>
    <name type="common">Microsporum gypseum</name>
    <dbReference type="NCBI Taxonomy" id="535722"/>
    <lineage>
        <taxon>Eukaryota</taxon>
        <taxon>Fungi</taxon>
        <taxon>Dikarya</taxon>
        <taxon>Ascomycota</taxon>
        <taxon>Pezizomycotina</taxon>
        <taxon>Eurotiomycetes</taxon>
        <taxon>Eurotiomycetidae</taxon>
        <taxon>Onygenales</taxon>
        <taxon>Arthrodermataceae</taxon>
        <taxon>Nannizzia</taxon>
    </lineage>
</organism>
<evidence type="ECO:0000256" key="1">
    <source>
        <dbReference type="ARBA" id="ARBA00022679"/>
    </source>
</evidence>
<dbReference type="OMA" id="PCDFRHR"/>
<keyword evidence="2" id="KW-0012">Acyltransferase</keyword>
<dbReference type="InParanoid" id="E4V6I5"/>
<reference evidence="5" key="1">
    <citation type="journal article" date="2012" name="MBio">
        <title>Comparative genome analysis of Trichophyton rubrum and related dermatophytes reveals candidate genes involved in infection.</title>
        <authorList>
            <person name="Martinez D.A."/>
            <person name="Oliver B.G."/>
            <person name="Graeser Y."/>
            <person name="Goldberg J.M."/>
            <person name="Li W."/>
            <person name="Martinez-Rossi N.M."/>
            <person name="Monod M."/>
            <person name="Shelest E."/>
            <person name="Barton R.C."/>
            <person name="Birch E."/>
            <person name="Brakhage A.A."/>
            <person name="Chen Z."/>
            <person name="Gurr S.J."/>
            <person name="Heiman D."/>
            <person name="Heitman J."/>
            <person name="Kosti I."/>
            <person name="Rossi A."/>
            <person name="Saif S."/>
            <person name="Samalova M."/>
            <person name="Saunders C.W."/>
            <person name="Shea T."/>
            <person name="Summerbell R.C."/>
            <person name="Xu J."/>
            <person name="Young S."/>
            <person name="Zeng Q."/>
            <person name="Birren B.W."/>
            <person name="Cuomo C.A."/>
            <person name="White T.C."/>
        </authorList>
    </citation>
    <scope>NUCLEOTIDE SEQUENCE [LARGE SCALE GENOMIC DNA]</scope>
    <source>
        <strain evidence="5">ATCC MYA-4604 / CBS 118893</strain>
    </source>
</reference>
<accession>E4V6I5</accession>
<proteinExistence type="predicted"/>
<evidence type="ECO:0000313" key="5">
    <source>
        <dbReference type="Proteomes" id="UP000002669"/>
    </source>
</evidence>
<dbReference type="GeneID" id="10024407"/>
<keyword evidence="3" id="KW-0812">Transmembrane</keyword>
<keyword evidence="1 4" id="KW-0808">Transferase</keyword>
<dbReference type="EMBL" id="DS989831">
    <property type="protein sequence ID" value="EFQ96701.1"/>
    <property type="molecule type" value="Genomic_DNA"/>
</dbReference>
<evidence type="ECO:0000256" key="3">
    <source>
        <dbReference type="SAM" id="Phobius"/>
    </source>
</evidence>
<dbReference type="VEuPathDB" id="FungiDB:MGYG_08625"/>
<dbReference type="Proteomes" id="UP000002669">
    <property type="component" value="Unassembled WGS sequence"/>
</dbReference>
<dbReference type="PANTHER" id="PTHR31625">
    <property type="match status" value="1"/>
</dbReference>
<feature type="transmembrane region" description="Helical" evidence="3">
    <location>
        <begin position="211"/>
        <end position="231"/>
    </location>
</feature>
<keyword evidence="3" id="KW-0472">Membrane</keyword>
<dbReference type="Pfam" id="PF02458">
    <property type="entry name" value="Transferase"/>
    <property type="match status" value="1"/>
</dbReference>
<dbReference type="InterPro" id="IPR051504">
    <property type="entry name" value="Plant_metabolite_acyltrans"/>
</dbReference>
<dbReference type="RefSeq" id="XP_003169078.1">
    <property type="nucleotide sequence ID" value="XM_003169030.1"/>
</dbReference>
<evidence type="ECO:0000313" key="4">
    <source>
        <dbReference type="EMBL" id="EFQ96701.1"/>
    </source>
</evidence>
<keyword evidence="5" id="KW-1185">Reference proteome</keyword>
<keyword evidence="3" id="KW-1133">Transmembrane helix</keyword>
<evidence type="ECO:0000256" key="2">
    <source>
        <dbReference type="ARBA" id="ARBA00023315"/>
    </source>
</evidence>
<gene>
    <name evidence="4" type="ORF">MGYG_08625</name>
</gene>
<dbReference type="InterPro" id="IPR023213">
    <property type="entry name" value="CAT-like_dom_sf"/>
</dbReference>
<name>E4V6I5_ARTGP</name>